<dbReference type="EMBL" id="FQVI01000024">
    <property type="protein sequence ID" value="SHF37708.1"/>
    <property type="molecule type" value="Genomic_DNA"/>
</dbReference>
<dbReference type="Pfam" id="PF16189">
    <property type="entry name" value="Creatinase_N_2"/>
    <property type="match status" value="1"/>
</dbReference>
<evidence type="ECO:0000256" key="1">
    <source>
        <dbReference type="ARBA" id="ARBA00008766"/>
    </source>
</evidence>
<feature type="domain" description="Creatinase N-terminal" evidence="5">
    <location>
        <begin position="5"/>
        <end position="127"/>
    </location>
</feature>
<dbReference type="GO" id="GO:0046872">
    <property type="term" value="F:metal ion binding"/>
    <property type="evidence" value="ECO:0007669"/>
    <property type="project" value="UniProtKB-KW"/>
</dbReference>
<dbReference type="GO" id="GO:0005737">
    <property type="term" value="C:cytoplasm"/>
    <property type="evidence" value="ECO:0007669"/>
    <property type="project" value="UniProtKB-ARBA"/>
</dbReference>
<comment type="similarity">
    <text evidence="1">Belongs to the peptidase M24B family.</text>
</comment>
<gene>
    <name evidence="7" type="ORF">SAMN02745158_03489</name>
</gene>
<evidence type="ECO:0000256" key="3">
    <source>
        <dbReference type="ARBA" id="ARBA00022801"/>
    </source>
</evidence>
<dbReference type="CDD" id="cd01085">
    <property type="entry name" value="APP"/>
    <property type="match status" value="1"/>
</dbReference>
<reference evidence="7 8" key="1">
    <citation type="submission" date="2016-11" db="EMBL/GenBank/DDBJ databases">
        <authorList>
            <person name="Jaros S."/>
            <person name="Januszkiewicz K."/>
            <person name="Wedrychowicz H."/>
        </authorList>
    </citation>
    <scope>NUCLEOTIDE SEQUENCE [LARGE SCALE GENOMIC DNA]</scope>
    <source>
        <strain evidence="7 8">DSM 17459</strain>
    </source>
</reference>
<dbReference type="FunFam" id="3.40.350.10:FF:000003">
    <property type="entry name" value="Xaa-pro aminopeptidase P"/>
    <property type="match status" value="1"/>
</dbReference>
<dbReference type="GO" id="GO:0070006">
    <property type="term" value="F:metalloaminopeptidase activity"/>
    <property type="evidence" value="ECO:0007669"/>
    <property type="project" value="InterPro"/>
</dbReference>
<dbReference type="PANTHER" id="PTHR43763:SF6">
    <property type="entry name" value="XAA-PRO AMINOPEPTIDASE 1"/>
    <property type="match status" value="1"/>
</dbReference>
<dbReference type="InterPro" id="IPR029149">
    <property type="entry name" value="Creatin/AminoP/Spt16_N"/>
</dbReference>
<evidence type="ECO:0000259" key="6">
    <source>
        <dbReference type="Pfam" id="PF16188"/>
    </source>
</evidence>
<dbReference type="PANTHER" id="PTHR43763">
    <property type="entry name" value="XAA-PRO AMINOPEPTIDASE 1"/>
    <property type="match status" value="1"/>
</dbReference>
<feature type="domain" description="Peptidase M24" evidence="4">
    <location>
        <begin position="310"/>
        <end position="528"/>
    </location>
</feature>
<evidence type="ECO:0000259" key="5">
    <source>
        <dbReference type="Pfam" id="PF01321"/>
    </source>
</evidence>
<dbReference type="SUPFAM" id="SSF53092">
    <property type="entry name" value="Creatinase/prolidase N-terminal domain"/>
    <property type="match status" value="1"/>
</dbReference>
<dbReference type="Pfam" id="PF16188">
    <property type="entry name" value="Peptidase_M24_C"/>
    <property type="match status" value="1"/>
</dbReference>
<name>A0A1M5B5J2_9CLOT</name>
<evidence type="ECO:0000313" key="7">
    <source>
        <dbReference type="EMBL" id="SHF37708.1"/>
    </source>
</evidence>
<dbReference type="STRING" id="1122155.SAMN02745158_03489"/>
<dbReference type="InterPro" id="IPR000587">
    <property type="entry name" value="Creatinase_N"/>
</dbReference>
<proteinExistence type="inferred from homology"/>
<dbReference type="SUPFAM" id="SSF55920">
    <property type="entry name" value="Creatinase/aminopeptidase"/>
    <property type="match status" value="1"/>
</dbReference>
<accession>A0A1M5B5J2</accession>
<dbReference type="InterPro" id="IPR000994">
    <property type="entry name" value="Pept_M24"/>
</dbReference>
<dbReference type="OrthoDB" id="9806388at2"/>
<dbReference type="RefSeq" id="WP_072854034.1">
    <property type="nucleotide sequence ID" value="NZ_FQVI01000024.1"/>
</dbReference>
<dbReference type="InterPro" id="IPR032416">
    <property type="entry name" value="Peptidase_M24_C"/>
</dbReference>
<dbReference type="InterPro" id="IPR050422">
    <property type="entry name" value="X-Pro_aminopeptidase_P"/>
</dbReference>
<dbReference type="Pfam" id="PF00557">
    <property type="entry name" value="Peptidase_M24"/>
    <property type="match status" value="1"/>
</dbReference>
<dbReference type="Gene3D" id="3.90.230.10">
    <property type="entry name" value="Creatinase/methionine aminopeptidase superfamily"/>
    <property type="match status" value="1"/>
</dbReference>
<evidence type="ECO:0000256" key="2">
    <source>
        <dbReference type="ARBA" id="ARBA00022723"/>
    </source>
</evidence>
<dbReference type="Gene3D" id="3.40.350.10">
    <property type="entry name" value="Creatinase/prolidase N-terminal domain"/>
    <property type="match status" value="2"/>
</dbReference>
<keyword evidence="7" id="KW-0031">Aminopeptidase</keyword>
<feature type="domain" description="Peptidase M24 C-terminal" evidence="6">
    <location>
        <begin position="537"/>
        <end position="597"/>
    </location>
</feature>
<dbReference type="AlphaFoldDB" id="A0A1M5B5J2"/>
<organism evidence="7 8">
    <name type="scientific">Lactonifactor longoviformis DSM 17459</name>
    <dbReference type="NCBI Taxonomy" id="1122155"/>
    <lineage>
        <taxon>Bacteria</taxon>
        <taxon>Bacillati</taxon>
        <taxon>Bacillota</taxon>
        <taxon>Clostridia</taxon>
        <taxon>Eubacteriales</taxon>
        <taxon>Clostridiaceae</taxon>
        <taxon>Lactonifactor</taxon>
    </lineage>
</organism>
<evidence type="ECO:0000259" key="4">
    <source>
        <dbReference type="Pfam" id="PF00557"/>
    </source>
</evidence>
<dbReference type="InterPro" id="IPR036005">
    <property type="entry name" value="Creatinase/aminopeptidase-like"/>
</dbReference>
<sequence length="601" mass="67914">MIKERIQALRSLMLKRGIDCYLVPTADYHQSEYVGEYFKLRAFLSGFTGSAGTLVVTRKEAALWTDGRYFVQAAKELEGSGILLMKMGEEGVPTTEEYIEKNIPTDGCLGFDGRTVSAALGKTLEQCIKSKHGVIAWEEDLGDTVWPDRPKMSCEPVYRLEESYAGKSRKEKIKELRKEMEQRGAAVHILASLDDIAWLLNLRGNDIAYNPVFLSYAAVTKDKFVLFVQREAVEEGLRRELEEDGITCQSYFSVCQYADRLTAQEAVLLDEETVNYAIYQAVTGRFCRIIDDRNPTALKKAVKNETEIKNIKTAHIKDAVAVCRFLYWLSVRVGKERITELDAAAYIEKLRREDPDCLGLSFSTIAAYGANAAMCHYSPTEESDTEIRPEGFFLLDSGGQYWQGTTDITRTVAVGPLTREQKEHFTLVLKGNIRLAKARFRYGCCGANLDYLARGPLWEYGLDYNHGTGHGVGYLLNVHEGPNSIRWKVSSASGGNAVLEEGMLTSDEPGFYAEGKYGIRTENLLLCRKAEKTGYGQFMEFEPVTLVPIDTTAVLPEMMRGKEIQWLNEYHERVYRTIGPLLPEKEREWLRRATLPLKKEL</sequence>
<keyword evidence="7" id="KW-0645">Protease</keyword>
<dbReference type="Proteomes" id="UP000184245">
    <property type="component" value="Unassembled WGS sequence"/>
</dbReference>
<dbReference type="FunFam" id="3.90.230.10:FF:000009">
    <property type="entry name" value="xaa-Pro aminopeptidase 2"/>
    <property type="match status" value="1"/>
</dbReference>
<keyword evidence="8" id="KW-1185">Reference proteome</keyword>
<keyword evidence="2" id="KW-0479">Metal-binding</keyword>
<dbReference type="InterPro" id="IPR033740">
    <property type="entry name" value="Pept_M24B"/>
</dbReference>
<dbReference type="Pfam" id="PF01321">
    <property type="entry name" value="Creatinase_N"/>
    <property type="match status" value="1"/>
</dbReference>
<evidence type="ECO:0000313" key="8">
    <source>
        <dbReference type="Proteomes" id="UP000184245"/>
    </source>
</evidence>
<keyword evidence="3" id="KW-0378">Hydrolase</keyword>
<protein>
    <submittedName>
        <fullName evidence="7">Xaa-Pro aminopeptidase</fullName>
    </submittedName>
</protein>